<evidence type="ECO:0000259" key="8">
    <source>
        <dbReference type="Pfam" id="PF00408"/>
    </source>
</evidence>
<dbReference type="InterPro" id="IPR005845">
    <property type="entry name" value="A-D-PHexomutase_a/b/a-II"/>
</dbReference>
<evidence type="ECO:0000256" key="1">
    <source>
        <dbReference type="ARBA" id="ARBA00001946"/>
    </source>
</evidence>
<organism evidence="12 13">
    <name type="scientific">Microvirga guangxiensis</name>
    <dbReference type="NCBI Taxonomy" id="549386"/>
    <lineage>
        <taxon>Bacteria</taxon>
        <taxon>Pseudomonadati</taxon>
        <taxon>Pseudomonadota</taxon>
        <taxon>Alphaproteobacteria</taxon>
        <taxon>Hyphomicrobiales</taxon>
        <taxon>Methylobacteriaceae</taxon>
        <taxon>Microvirga</taxon>
    </lineage>
</organism>
<dbReference type="InterPro" id="IPR036900">
    <property type="entry name" value="A-D-PHexomutase_C_sf"/>
</dbReference>
<protein>
    <submittedName>
        <fullName evidence="12">Phosphomannomutase</fullName>
    </submittedName>
</protein>
<dbReference type="SUPFAM" id="SSF55957">
    <property type="entry name" value="Phosphoglucomutase, C-terminal domain"/>
    <property type="match status" value="1"/>
</dbReference>
<name>A0A1G5JRD8_9HYPH</name>
<evidence type="ECO:0000256" key="2">
    <source>
        <dbReference type="ARBA" id="ARBA00010231"/>
    </source>
</evidence>
<dbReference type="CDD" id="cd03088">
    <property type="entry name" value="ManB"/>
    <property type="match status" value="1"/>
</dbReference>
<dbReference type="PANTHER" id="PTHR42946:SF1">
    <property type="entry name" value="PHOSPHOGLUCOMUTASE (ALPHA-D-GLUCOSE-1,6-BISPHOSPHATE-DEPENDENT)"/>
    <property type="match status" value="1"/>
</dbReference>
<dbReference type="Pfam" id="PF02880">
    <property type="entry name" value="PGM_PMM_III"/>
    <property type="match status" value="1"/>
</dbReference>
<dbReference type="InterPro" id="IPR005846">
    <property type="entry name" value="A-D-PHexomutase_a/b/a-III"/>
</dbReference>
<evidence type="ECO:0000256" key="3">
    <source>
        <dbReference type="ARBA" id="ARBA00022553"/>
    </source>
</evidence>
<dbReference type="InterPro" id="IPR016066">
    <property type="entry name" value="A-D-PHexomutase_CS"/>
</dbReference>
<dbReference type="InterPro" id="IPR005844">
    <property type="entry name" value="A-D-PHexomutase_a/b/a-I"/>
</dbReference>
<dbReference type="AlphaFoldDB" id="A0A1G5JRD8"/>
<dbReference type="SUPFAM" id="SSF53738">
    <property type="entry name" value="Phosphoglucomutase, first 3 domains"/>
    <property type="match status" value="3"/>
</dbReference>
<comment type="cofactor">
    <cofactor evidence="1">
        <name>Mg(2+)</name>
        <dbReference type="ChEBI" id="CHEBI:18420"/>
    </cofactor>
</comment>
<evidence type="ECO:0000313" key="13">
    <source>
        <dbReference type="Proteomes" id="UP000199569"/>
    </source>
</evidence>
<reference evidence="12 13" key="1">
    <citation type="submission" date="2016-10" db="EMBL/GenBank/DDBJ databases">
        <authorList>
            <person name="de Groot N.N."/>
        </authorList>
    </citation>
    <scope>NUCLEOTIDE SEQUENCE [LARGE SCALE GENOMIC DNA]</scope>
    <source>
        <strain evidence="12 13">CGMCC 1.7666</strain>
    </source>
</reference>
<keyword evidence="3" id="KW-0597">Phosphoprotein</keyword>
<dbReference type="InterPro" id="IPR016055">
    <property type="entry name" value="A-D-PHexomutase_a/b/a-I/II/III"/>
</dbReference>
<dbReference type="Gene3D" id="3.40.120.10">
    <property type="entry name" value="Alpha-D-Glucose-1,6-Bisphosphate, subunit A, domain 3"/>
    <property type="match status" value="3"/>
</dbReference>
<accession>A0A1G5JRD8</accession>
<dbReference type="InterPro" id="IPR050060">
    <property type="entry name" value="Phosphoglucosamine_mutase"/>
</dbReference>
<dbReference type="GO" id="GO:0004615">
    <property type="term" value="F:phosphomannomutase activity"/>
    <property type="evidence" value="ECO:0007669"/>
    <property type="project" value="TreeGrafter"/>
</dbReference>
<evidence type="ECO:0000313" key="12">
    <source>
        <dbReference type="EMBL" id="SCY90973.1"/>
    </source>
</evidence>
<evidence type="ECO:0000256" key="6">
    <source>
        <dbReference type="ARBA" id="ARBA00023235"/>
    </source>
</evidence>
<evidence type="ECO:0000259" key="9">
    <source>
        <dbReference type="Pfam" id="PF02878"/>
    </source>
</evidence>
<proteinExistence type="inferred from homology"/>
<feature type="domain" description="Alpha-D-phosphohexomutase C-terminal" evidence="8">
    <location>
        <begin position="423"/>
        <end position="472"/>
    </location>
</feature>
<dbReference type="GO" id="GO:0005829">
    <property type="term" value="C:cytosol"/>
    <property type="evidence" value="ECO:0007669"/>
    <property type="project" value="TreeGrafter"/>
</dbReference>
<keyword evidence="6" id="KW-0413">Isomerase</keyword>
<dbReference type="GO" id="GO:0008966">
    <property type="term" value="F:phosphoglucosamine mutase activity"/>
    <property type="evidence" value="ECO:0007669"/>
    <property type="project" value="TreeGrafter"/>
</dbReference>
<evidence type="ECO:0000256" key="4">
    <source>
        <dbReference type="ARBA" id="ARBA00022723"/>
    </source>
</evidence>
<dbReference type="PROSITE" id="PS00710">
    <property type="entry name" value="PGM_PMM"/>
    <property type="match status" value="1"/>
</dbReference>
<comment type="similarity">
    <text evidence="2 7">Belongs to the phosphohexose mutase family.</text>
</comment>
<evidence type="ECO:0000259" key="10">
    <source>
        <dbReference type="Pfam" id="PF02879"/>
    </source>
</evidence>
<evidence type="ECO:0000256" key="7">
    <source>
        <dbReference type="RuleBase" id="RU004326"/>
    </source>
</evidence>
<feature type="domain" description="Alpha-D-phosphohexomutase alpha/beta/alpha" evidence="10">
    <location>
        <begin position="183"/>
        <end position="265"/>
    </location>
</feature>
<dbReference type="InterPro" id="IPR005843">
    <property type="entry name" value="A-D-PHexomutase_C"/>
</dbReference>
<keyword evidence="5 7" id="KW-0460">Magnesium</keyword>
<keyword evidence="4 7" id="KW-0479">Metal-binding</keyword>
<dbReference type="Pfam" id="PF02878">
    <property type="entry name" value="PGM_PMM_I"/>
    <property type="match status" value="1"/>
</dbReference>
<dbReference type="EMBL" id="FMVJ01000007">
    <property type="protein sequence ID" value="SCY90973.1"/>
    <property type="molecule type" value="Genomic_DNA"/>
</dbReference>
<dbReference type="Pfam" id="PF00408">
    <property type="entry name" value="PGM_PMM_IV"/>
    <property type="match status" value="1"/>
</dbReference>
<evidence type="ECO:0000259" key="11">
    <source>
        <dbReference type="Pfam" id="PF02880"/>
    </source>
</evidence>
<dbReference type="Pfam" id="PF02879">
    <property type="entry name" value="PGM_PMM_II"/>
    <property type="match status" value="1"/>
</dbReference>
<evidence type="ECO:0000256" key="5">
    <source>
        <dbReference type="ARBA" id="ARBA00022842"/>
    </source>
</evidence>
<feature type="domain" description="Alpha-D-phosphohexomutase alpha/beta/alpha" evidence="9">
    <location>
        <begin position="12"/>
        <end position="140"/>
    </location>
</feature>
<dbReference type="STRING" id="549386.SAMN02927923_02850"/>
<gene>
    <name evidence="12" type="ORF">SAMN02927923_02850</name>
</gene>
<keyword evidence="13" id="KW-1185">Reference proteome</keyword>
<dbReference type="Gene3D" id="3.30.310.50">
    <property type="entry name" value="Alpha-D-phosphohexomutase, C-terminal domain"/>
    <property type="match status" value="1"/>
</dbReference>
<sequence length="485" mass="50631">MNMGLAAVQSSLKFGTSGLRGLVTELDGIPALAYTRAFAEMLKEDGAAAAAQGRVLVGRDLRASSPSIAQLCCAALAEAGLVPLDCGALPTPALAYHGLRFGLPAIMVTGSHIPEDRNGLKFYRAQGEIDKQDEASILALHAQLDVQTLPDHARQVQAGAPDADLLAAYQARYLDFFGGGALAGLVVGVYQHSSVARDVIVEVLEALGARAVPLGRATRFIPVDTEALRAEDEILAHQWASEHVLDAIVSTDGDADRPLIADGTGAFLRGDLVGAITARALGADVIVTPVTSNSALEASGAFPRVIRTRVGSPYVIEGMAQAARAGARAVVGFEANGGVLLGSDIQRGERHLAALPTRDALLPILCALHEGVAKGKSLQQIGLAFGFKAAASNRLKEVATDRSAAFVARLEQDTAFLAEILAPLGGVAGCDNRDGLRVTATNGEVVHFRPSGNAPELRVYVEAATAERAEELLSWGLQVATQHTR</sequence>
<dbReference type="GO" id="GO:0009252">
    <property type="term" value="P:peptidoglycan biosynthetic process"/>
    <property type="evidence" value="ECO:0007669"/>
    <property type="project" value="TreeGrafter"/>
</dbReference>
<dbReference type="Proteomes" id="UP000199569">
    <property type="component" value="Unassembled WGS sequence"/>
</dbReference>
<dbReference type="GO" id="GO:0000287">
    <property type="term" value="F:magnesium ion binding"/>
    <property type="evidence" value="ECO:0007669"/>
    <property type="project" value="InterPro"/>
</dbReference>
<feature type="domain" description="Alpha-D-phosphohexomutase alpha/beta/alpha" evidence="11">
    <location>
        <begin position="270"/>
        <end position="381"/>
    </location>
</feature>
<dbReference type="GO" id="GO:0006048">
    <property type="term" value="P:UDP-N-acetylglucosamine biosynthetic process"/>
    <property type="evidence" value="ECO:0007669"/>
    <property type="project" value="TreeGrafter"/>
</dbReference>
<dbReference type="PANTHER" id="PTHR42946">
    <property type="entry name" value="PHOSPHOHEXOSE MUTASE"/>
    <property type="match status" value="1"/>
</dbReference>
<dbReference type="GO" id="GO:0005975">
    <property type="term" value="P:carbohydrate metabolic process"/>
    <property type="evidence" value="ECO:0007669"/>
    <property type="project" value="InterPro"/>
</dbReference>